<evidence type="ECO:0000256" key="6">
    <source>
        <dbReference type="HAMAP-Rule" id="MF_01186"/>
    </source>
</evidence>
<evidence type="ECO:0000313" key="8">
    <source>
        <dbReference type="Proteomes" id="UP000275137"/>
    </source>
</evidence>
<evidence type="ECO:0000256" key="2">
    <source>
        <dbReference type="ARBA" id="ARBA00023136"/>
    </source>
</evidence>
<dbReference type="GO" id="GO:0009279">
    <property type="term" value="C:cell outer membrane"/>
    <property type="evidence" value="ECO:0007669"/>
    <property type="project" value="UniProtKB-SubCell"/>
</dbReference>
<evidence type="ECO:0000256" key="4">
    <source>
        <dbReference type="ARBA" id="ARBA00023237"/>
    </source>
</evidence>
<dbReference type="EMBL" id="RJVP01000002">
    <property type="protein sequence ID" value="ROH87252.1"/>
    <property type="molecule type" value="Genomic_DNA"/>
</dbReference>
<comment type="subunit">
    <text evidence="6">Component of the lipopolysaccharide transport and assembly complex. Interacts with LptD.</text>
</comment>
<keyword evidence="8" id="KW-1185">Reference proteome</keyword>
<dbReference type="AlphaFoldDB" id="A0A3N0V3V1"/>
<dbReference type="Pfam" id="PF04390">
    <property type="entry name" value="LptE"/>
    <property type="match status" value="1"/>
</dbReference>
<organism evidence="7 8">
    <name type="scientific">Pseudomethylobacillus aquaticus</name>
    <dbReference type="NCBI Taxonomy" id="2676064"/>
    <lineage>
        <taxon>Bacteria</taxon>
        <taxon>Pseudomonadati</taxon>
        <taxon>Pseudomonadota</taxon>
        <taxon>Betaproteobacteria</taxon>
        <taxon>Nitrosomonadales</taxon>
        <taxon>Methylophilaceae</taxon>
        <taxon>Pseudomethylobacillus</taxon>
    </lineage>
</organism>
<dbReference type="PANTHER" id="PTHR38098">
    <property type="entry name" value="LPS-ASSEMBLY LIPOPROTEIN LPTE"/>
    <property type="match status" value="1"/>
</dbReference>
<evidence type="ECO:0000256" key="1">
    <source>
        <dbReference type="ARBA" id="ARBA00022729"/>
    </source>
</evidence>
<comment type="subcellular location">
    <subcellularLocation>
        <location evidence="6">Cell outer membrane</location>
        <topology evidence="6">Lipid-anchor</topology>
    </subcellularLocation>
</comment>
<dbReference type="GO" id="GO:0001530">
    <property type="term" value="F:lipopolysaccharide binding"/>
    <property type="evidence" value="ECO:0007669"/>
    <property type="project" value="TreeGrafter"/>
</dbReference>
<evidence type="ECO:0000256" key="5">
    <source>
        <dbReference type="ARBA" id="ARBA00023288"/>
    </source>
</evidence>
<keyword evidence="5 6" id="KW-0449">Lipoprotein</keyword>
<dbReference type="PROSITE" id="PS51257">
    <property type="entry name" value="PROKAR_LIPOPROTEIN"/>
    <property type="match status" value="1"/>
</dbReference>
<dbReference type="Gene3D" id="3.30.160.150">
    <property type="entry name" value="Lipoprotein like domain"/>
    <property type="match status" value="1"/>
</dbReference>
<sequence>MHKHRWVPSFLRFGLVLCLLAMSSCGFQLRGVNDIAFKNLYLQGQNVSIARDLKRSLLSNGVALVPTPEQADLMLEILSESAEKRILSLSGTGRVREFELNYQVNFRIKDPSNELWGMPQTISGRRDFTFDDSQLLAKQGEEARLNDDMRADAVRELMHVLSVQRPKPRTKPPVE</sequence>
<proteinExistence type="inferred from homology"/>
<dbReference type="RefSeq" id="WP_123237054.1">
    <property type="nucleotide sequence ID" value="NZ_RJVP01000002.1"/>
</dbReference>
<dbReference type="PANTHER" id="PTHR38098:SF1">
    <property type="entry name" value="LPS-ASSEMBLY LIPOPROTEIN LPTE"/>
    <property type="match status" value="1"/>
</dbReference>
<reference evidence="7 8" key="1">
    <citation type="submission" date="2018-10" db="EMBL/GenBank/DDBJ databases">
        <authorList>
            <person name="Chen W.-M."/>
        </authorList>
    </citation>
    <scope>NUCLEOTIDE SEQUENCE [LARGE SCALE GENOMIC DNA]</scope>
    <source>
        <strain evidence="7 8">H-5</strain>
    </source>
</reference>
<evidence type="ECO:0000313" key="7">
    <source>
        <dbReference type="EMBL" id="ROH87252.1"/>
    </source>
</evidence>
<dbReference type="GO" id="GO:1990351">
    <property type="term" value="C:transporter complex"/>
    <property type="evidence" value="ECO:0007669"/>
    <property type="project" value="TreeGrafter"/>
</dbReference>
<evidence type="ECO:0000256" key="3">
    <source>
        <dbReference type="ARBA" id="ARBA00023139"/>
    </source>
</evidence>
<dbReference type="Proteomes" id="UP000275137">
    <property type="component" value="Unassembled WGS sequence"/>
</dbReference>
<keyword evidence="2 6" id="KW-0472">Membrane</keyword>
<comment type="function">
    <text evidence="6">Together with LptD, is involved in the assembly of lipopolysaccharide (LPS) at the surface of the outer membrane. Required for the proper assembly of LptD. Binds LPS and may serve as the LPS recognition site at the outer membrane.</text>
</comment>
<name>A0A3N0V3V1_9PROT</name>
<keyword evidence="3 6" id="KW-0564">Palmitate</keyword>
<accession>A0A3N0V3V1</accession>
<gene>
    <name evidence="6" type="primary">lptE</name>
    <name evidence="7" type="ORF">ED236_06180</name>
</gene>
<dbReference type="InterPro" id="IPR007485">
    <property type="entry name" value="LPS_assembly_LptE"/>
</dbReference>
<comment type="caution">
    <text evidence="7">The sequence shown here is derived from an EMBL/GenBank/DDBJ whole genome shotgun (WGS) entry which is preliminary data.</text>
</comment>
<comment type="similarity">
    <text evidence="6">Belongs to the LptE lipoprotein family.</text>
</comment>
<dbReference type="GO" id="GO:0015920">
    <property type="term" value="P:lipopolysaccharide transport"/>
    <property type="evidence" value="ECO:0007669"/>
    <property type="project" value="TreeGrafter"/>
</dbReference>
<keyword evidence="4 6" id="KW-0998">Cell outer membrane</keyword>
<dbReference type="HAMAP" id="MF_01186">
    <property type="entry name" value="LPS_assembly_LptE"/>
    <property type="match status" value="1"/>
</dbReference>
<dbReference type="GO" id="GO:0043165">
    <property type="term" value="P:Gram-negative-bacterium-type cell outer membrane assembly"/>
    <property type="evidence" value="ECO:0007669"/>
    <property type="project" value="UniProtKB-UniRule"/>
</dbReference>
<keyword evidence="1 6" id="KW-0732">Signal</keyword>
<protein>
    <recommendedName>
        <fullName evidence="6">LPS-assembly lipoprotein LptE</fullName>
    </recommendedName>
</protein>